<dbReference type="STRING" id="83784.SAMN05192564_102307"/>
<dbReference type="Proteomes" id="UP000198638">
    <property type="component" value="Unassembled WGS sequence"/>
</dbReference>
<evidence type="ECO:0000256" key="1">
    <source>
        <dbReference type="SAM" id="MobiDB-lite"/>
    </source>
</evidence>
<proteinExistence type="predicted"/>
<dbReference type="OrthoDB" id="569350at2"/>
<dbReference type="RefSeq" id="WP_143130400.1">
    <property type="nucleotide sequence ID" value="NZ_FNRQ01000002.1"/>
</dbReference>
<reference evidence="3" key="1">
    <citation type="submission" date="2016-10" db="EMBL/GenBank/DDBJ databases">
        <authorList>
            <person name="Varghese N."/>
            <person name="Submissions S."/>
        </authorList>
    </citation>
    <scope>NUCLEOTIDE SEQUENCE [LARGE SCALE GENOMIC DNA]</scope>
    <source>
        <strain evidence="3">LMG 24000</strain>
    </source>
</reference>
<sequence>MPPIDRFASGKLMGGSCKTLALQALAGTEPVSVVAERSGASRPTVYRQMNRANGALDALFTPAASADDEVPFTLPVTRPWLEQVALGLMLIGHTLFRGVIEFIHDLLGVPLSLGTVHNIHQRAARQRHSPERRDRSLIRAGRSAR</sequence>
<evidence type="ECO:0000313" key="2">
    <source>
        <dbReference type="EMBL" id="SEA59671.1"/>
    </source>
</evidence>
<name>A0A1H4CGY5_9BURK</name>
<gene>
    <name evidence="2" type="ORF">SAMN05192564_102307</name>
</gene>
<accession>A0A1H4CGY5</accession>
<feature type="compositionally biased region" description="Basic and acidic residues" evidence="1">
    <location>
        <begin position="128"/>
        <end position="137"/>
    </location>
</feature>
<dbReference type="EMBL" id="FNRQ01000002">
    <property type="protein sequence ID" value="SEA59671.1"/>
    <property type="molecule type" value="Genomic_DNA"/>
</dbReference>
<organism evidence="2 3">
    <name type="scientific">Paraburkholderia sartisoli</name>
    <dbReference type="NCBI Taxonomy" id="83784"/>
    <lineage>
        <taxon>Bacteria</taxon>
        <taxon>Pseudomonadati</taxon>
        <taxon>Pseudomonadota</taxon>
        <taxon>Betaproteobacteria</taxon>
        <taxon>Burkholderiales</taxon>
        <taxon>Burkholderiaceae</taxon>
        <taxon>Paraburkholderia</taxon>
    </lineage>
</organism>
<evidence type="ECO:0000313" key="3">
    <source>
        <dbReference type="Proteomes" id="UP000198638"/>
    </source>
</evidence>
<dbReference type="AlphaFoldDB" id="A0A1H4CGY5"/>
<keyword evidence="3" id="KW-1185">Reference proteome</keyword>
<feature type="region of interest" description="Disordered" evidence="1">
    <location>
        <begin position="122"/>
        <end position="145"/>
    </location>
</feature>
<protein>
    <submittedName>
        <fullName evidence="2">Uncharacterized protein</fullName>
    </submittedName>
</protein>